<dbReference type="GO" id="GO:0046872">
    <property type="term" value="F:metal ion binding"/>
    <property type="evidence" value="ECO:0007669"/>
    <property type="project" value="UniProtKB-KW"/>
</dbReference>
<accession>A0A497EP29</accession>
<feature type="domain" description="Radical SAM core" evidence="4">
    <location>
        <begin position="39"/>
        <end position="276"/>
    </location>
</feature>
<dbReference type="Pfam" id="PF04055">
    <property type="entry name" value="Radical_SAM"/>
    <property type="match status" value="1"/>
</dbReference>
<dbReference type="InterPro" id="IPR007197">
    <property type="entry name" value="rSAM"/>
</dbReference>
<evidence type="ECO:0000313" key="6">
    <source>
        <dbReference type="Proteomes" id="UP000278475"/>
    </source>
</evidence>
<proteinExistence type="predicted"/>
<dbReference type="SFLD" id="SFLDG01084">
    <property type="entry name" value="Uncharacterised_Radical_SAM_Su"/>
    <property type="match status" value="1"/>
</dbReference>
<reference evidence="5 6" key="1">
    <citation type="submission" date="2018-06" db="EMBL/GenBank/DDBJ databases">
        <title>Extensive metabolic versatility and redundancy in microbially diverse, dynamic hydrothermal sediments.</title>
        <authorList>
            <person name="Dombrowski N."/>
            <person name="Teske A."/>
            <person name="Baker B.J."/>
        </authorList>
    </citation>
    <scope>NUCLEOTIDE SEQUENCE [LARGE SCALE GENOMIC DNA]</scope>
    <source>
        <strain evidence="5">B66_G16</strain>
    </source>
</reference>
<name>A0A497EP29_9CREN</name>
<dbReference type="Gene3D" id="3.80.30.30">
    <property type="match status" value="1"/>
</dbReference>
<dbReference type="AlphaFoldDB" id="A0A497EP29"/>
<evidence type="ECO:0000256" key="2">
    <source>
        <dbReference type="ARBA" id="ARBA00023004"/>
    </source>
</evidence>
<dbReference type="InterPro" id="IPR040086">
    <property type="entry name" value="MJ0683-like"/>
</dbReference>
<dbReference type="EMBL" id="QMQV01000057">
    <property type="protein sequence ID" value="RLE48832.1"/>
    <property type="molecule type" value="Genomic_DNA"/>
</dbReference>
<dbReference type="PROSITE" id="PS51918">
    <property type="entry name" value="RADICAL_SAM"/>
    <property type="match status" value="1"/>
</dbReference>
<dbReference type="SMART" id="SM00729">
    <property type="entry name" value="Elp3"/>
    <property type="match status" value="1"/>
</dbReference>
<evidence type="ECO:0000259" key="4">
    <source>
        <dbReference type="PROSITE" id="PS51918"/>
    </source>
</evidence>
<dbReference type="PANTHER" id="PTHR43432:SF4">
    <property type="entry name" value="RADICAL SAM CORE DOMAIN-CONTAINING PROTEIN"/>
    <property type="match status" value="1"/>
</dbReference>
<evidence type="ECO:0000256" key="3">
    <source>
        <dbReference type="ARBA" id="ARBA00023014"/>
    </source>
</evidence>
<keyword evidence="3" id="KW-0411">Iron-sulfur</keyword>
<comment type="caution">
    <text evidence="5">The sequence shown here is derived from an EMBL/GenBank/DDBJ whole genome shotgun (WGS) entry which is preliminary data.</text>
</comment>
<feature type="non-terminal residue" evidence="5">
    <location>
        <position position="314"/>
    </location>
</feature>
<dbReference type="InterPro" id="IPR006638">
    <property type="entry name" value="Elp3/MiaA/NifB-like_rSAM"/>
</dbReference>
<organism evidence="5 6">
    <name type="scientific">Thermoproteota archaeon</name>
    <dbReference type="NCBI Taxonomy" id="2056631"/>
    <lineage>
        <taxon>Archaea</taxon>
        <taxon>Thermoproteota</taxon>
    </lineage>
</organism>
<dbReference type="GO" id="GO:0051536">
    <property type="term" value="F:iron-sulfur cluster binding"/>
    <property type="evidence" value="ECO:0007669"/>
    <property type="project" value="UniProtKB-KW"/>
</dbReference>
<protein>
    <submittedName>
        <fullName evidence="5">Radical SAM protein</fullName>
    </submittedName>
</protein>
<evidence type="ECO:0000256" key="1">
    <source>
        <dbReference type="ARBA" id="ARBA00022723"/>
    </source>
</evidence>
<keyword evidence="2" id="KW-0408">Iron</keyword>
<dbReference type="InterPro" id="IPR058240">
    <property type="entry name" value="rSAM_sf"/>
</dbReference>
<evidence type="ECO:0000313" key="5">
    <source>
        <dbReference type="EMBL" id="RLE48832.1"/>
    </source>
</evidence>
<keyword evidence="1" id="KW-0479">Metal-binding</keyword>
<dbReference type="SUPFAM" id="SSF102114">
    <property type="entry name" value="Radical SAM enzymes"/>
    <property type="match status" value="1"/>
</dbReference>
<dbReference type="GO" id="GO:0003824">
    <property type="term" value="F:catalytic activity"/>
    <property type="evidence" value="ECO:0007669"/>
    <property type="project" value="InterPro"/>
</dbReference>
<dbReference type="PANTHER" id="PTHR43432">
    <property type="entry name" value="SLR0285 PROTEIN"/>
    <property type="match status" value="1"/>
</dbReference>
<dbReference type="SFLD" id="SFLDS00029">
    <property type="entry name" value="Radical_SAM"/>
    <property type="match status" value="1"/>
</dbReference>
<sequence>MEVFDVNSLNSIYLKEKLRKQLELKLDASSRKRALSDHHAKRKPRPCGLTVHSGIGCVNNCAYCYIQDMGFDFKNTKPYPLSNVEMAYALLNNPWFCPGKTGTFIAIGSVTEPFHPKCVDRSLSYIEAFAEILGNPIQISTKMMLSEEHIKKLSQVKNLLLSPLITIVTLEASKQLEPNAPTPFDRLEFIKCLRKYGFKPILFLRPIIPGVTDRELDDIVSEAKSAGVYGVVAGSLRVTEGIVARLRKAGVNVSAILKRVDKLQGSKQITVRSGDLKQLVEKVVKEKGLTYFNSACCACAFSCEIPCFSLCWVT</sequence>
<gene>
    <name evidence="5" type="ORF">DRJ31_06410</name>
</gene>
<dbReference type="Proteomes" id="UP000278475">
    <property type="component" value="Unassembled WGS sequence"/>
</dbReference>